<dbReference type="Proteomes" id="UP001153332">
    <property type="component" value="Unassembled WGS sequence"/>
</dbReference>
<name>A0ACC2JEC8_9PEZI</name>
<evidence type="ECO:0000313" key="1">
    <source>
        <dbReference type="EMBL" id="KAJ8125883.1"/>
    </source>
</evidence>
<gene>
    <name evidence="1" type="ORF">O1611_g7755</name>
</gene>
<organism evidence="1 2">
    <name type="scientific">Lasiodiplodia mahajangana</name>
    <dbReference type="NCBI Taxonomy" id="1108764"/>
    <lineage>
        <taxon>Eukaryota</taxon>
        <taxon>Fungi</taxon>
        <taxon>Dikarya</taxon>
        <taxon>Ascomycota</taxon>
        <taxon>Pezizomycotina</taxon>
        <taxon>Dothideomycetes</taxon>
        <taxon>Dothideomycetes incertae sedis</taxon>
        <taxon>Botryosphaeriales</taxon>
        <taxon>Botryosphaeriaceae</taxon>
        <taxon>Lasiodiplodia</taxon>
    </lineage>
</organism>
<dbReference type="EMBL" id="JAPUUL010002134">
    <property type="protein sequence ID" value="KAJ8125883.1"/>
    <property type="molecule type" value="Genomic_DNA"/>
</dbReference>
<protein>
    <submittedName>
        <fullName evidence="1">Uncharacterized protein</fullName>
    </submittedName>
</protein>
<proteinExistence type="predicted"/>
<accession>A0ACC2JEC8</accession>
<sequence>MANRPMFLAIDNPYLENHVSVVERHPRLRRANRPKTNIVNGYLKFVIRSKDPEHSGDIAHGSTRLSSDMAIHHRSAQVPGFLPSDNVALLPPNFGSYANIDATDRKILKFYTTAICGGRTLLPKTNAWVDFTSVVDGDECARHAALAFSAGYMLDYVPNEKLRIRANFHYKRASELLTLALKDPTIYTIGKDDAVVTALMLLWSEDIVQWELRRSKDVRPRWRCGSQIGKAILDATDPGYRYWRLENVQTTSVRRSNANMCAYTEICALPVTELEIMGFDKLYTWLLEGSEKEVREIHGGTGTSELSEGYETTKELLDACVLDHNGTVQCATKVTELTAATWVQAAEIYLYCRFYRLPRYHPKVVHSLSMLLQCVQRMPTKGELFTAQSPFFCVFMAGLVAYREEDRLVLHHWYDVVVSGTSGRSSVPPIWEITKDFWRWIDLQPYTIPTDDVRDDVPLSNRIPWWEDMRSESELSTSTTSTFNSPPRFGFFSPSSADMSMDIDSFDFDANSPVSPLSRFGNRTLQFPHTQGRTMKRFRNNRPSEHEVHQRTLNMLYAAQRQQSAAQPHEAHIPNQIQHNVPIAAQPGPPSSLSSSHQTSLHSFWNLPSRPSAPPAASPTTNHSDVPTECEDCGQKFGGGDDGTVDVDDVSAIEGASCGACGKHVCSHCSITNLGEQRRCLGCAGTSTIRSGNSARNTVPWARGMSNWLC</sequence>
<reference evidence="1" key="1">
    <citation type="submission" date="2022-12" db="EMBL/GenBank/DDBJ databases">
        <title>Genome Sequence of Lasiodiplodia mahajangana.</title>
        <authorList>
            <person name="Buettner E."/>
        </authorList>
    </citation>
    <scope>NUCLEOTIDE SEQUENCE</scope>
    <source>
        <strain evidence="1">VT137</strain>
    </source>
</reference>
<keyword evidence="2" id="KW-1185">Reference proteome</keyword>
<comment type="caution">
    <text evidence="1">The sequence shown here is derived from an EMBL/GenBank/DDBJ whole genome shotgun (WGS) entry which is preliminary data.</text>
</comment>
<evidence type="ECO:0000313" key="2">
    <source>
        <dbReference type="Proteomes" id="UP001153332"/>
    </source>
</evidence>